<evidence type="ECO:0000256" key="1">
    <source>
        <dbReference type="ARBA" id="ARBA00004141"/>
    </source>
</evidence>
<reference evidence="7 8" key="1">
    <citation type="journal article" date="2022" name="Gigascience">
        <title>A chromosome-level genome assembly and annotation of the desert horned lizard, Phrynosoma platyrhinos, provides insight into chromosomal rearrangements among reptiles.</title>
        <authorList>
            <person name="Koochekian N."/>
            <person name="Ascanio A."/>
            <person name="Farleigh K."/>
            <person name="Card D.C."/>
            <person name="Schield D.R."/>
            <person name="Castoe T.A."/>
            <person name="Jezkova T."/>
        </authorList>
    </citation>
    <scope>NUCLEOTIDE SEQUENCE [LARGE SCALE GENOMIC DNA]</scope>
    <source>
        <strain evidence="7">NK-2021</strain>
    </source>
</reference>
<sequence>MAGCLQHDLLANTSKPITLKVYTIAVAAQKISSNFIKTLMANCKEDEMLWMECVKDFCADIEFFFSSRLHNAKRTSEKKKFVPTNCGTFVEKHTSKMEDENANFSDFCVIGIKTELVKDEKALEEALYKDALGVVFQDDVSYQLKFPAYRVVSPNDLIGDIDYCYNYSSPYCSSPRYWFEGFVSLQSSIDSALIEQITNHSVWDEMKSISGIRMRSPSITPTNNIESCVFFFAVIVCFSPFMYFLSQNVSREKRKLKEVMKTMGLRDTAFWLSWSLLYAIYIIITSSVMASFLNHWYFTWSSFSALFLLFLIYGISSVSIL</sequence>
<keyword evidence="4 5" id="KW-0472">Membrane</keyword>
<accession>A0ABQ7TI59</accession>
<keyword evidence="2 5" id="KW-0812">Transmembrane</keyword>
<feature type="domain" description="ABC-2 type transporter transmembrane" evidence="6">
    <location>
        <begin position="115"/>
        <end position="320"/>
    </location>
</feature>
<dbReference type="Proteomes" id="UP000826234">
    <property type="component" value="Unassembled WGS sequence"/>
</dbReference>
<comment type="subcellular location">
    <subcellularLocation>
        <location evidence="1">Membrane</location>
        <topology evidence="1">Multi-pass membrane protein</topology>
    </subcellularLocation>
</comment>
<evidence type="ECO:0000313" key="8">
    <source>
        <dbReference type="Proteomes" id="UP000826234"/>
    </source>
</evidence>
<dbReference type="PANTHER" id="PTHR19229:SF274">
    <property type="entry name" value="ABC-TYPE ORGANIC ANION TRANSPORTER ABCA8"/>
    <property type="match status" value="1"/>
</dbReference>
<name>A0ABQ7TI59_PHRPL</name>
<dbReference type="Pfam" id="PF12698">
    <property type="entry name" value="ABC2_membrane_3"/>
    <property type="match status" value="1"/>
</dbReference>
<dbReference type="InterPro" id="IPR026082">
    <property type="entry name" value="ABCA"/>
</dbReference>
<keyword evidence="8" id="KW-1185">Reference proteome</keyword>
<comment type="caution">
    <text evidence="7">The sequence shown here is derived from an EMBL/GenBank/DDBJ whole genome shotgun (WGS) entry which is preliminary data.</text>
</comment>
<feature type="transmembrane region" description="Helical" evidence="5">
    <location>
        <begin position="296"/>
        <end position="315"/>
    </location>
</feature>
<feature type="transmembrane region" description="Helical" evidence="5">
    <location>
        <begin position="269"/>
        <end position="290"/>
    </location>
</feature>
<evidence type="ECO:0000256" key="2">
    <source>
        <dbReference type="ARBA" id="ARBA00022692"/>
    </source>
</evidence>
<evidence type="ECO:0000313" key="7">
    <source>
        <dbReference type="EMBL" id="KAH0629328.1"/>
    </source>
</evidence>
<evidence type="ECO:0000259" key="6">
    <source>
        <dbReference type="Pfam" id="PF12698"/>
    </source>
</evidence>
<dbReference type="PANTHER" id="PTHR19229">
    <property type="entry name" value="ATP-BINDING CASSETTE TRANSPORTER SUBFAMILY A ABCA"/>
    <property type="match status" value="1"/>
</dbReference>
<gene>
    <name evidence="7" type="ORF">JD844_011312</name>
</gene>
<evidence type="ECO:0000256" key="5">
    <source>
        <dbReference type="SAM" id="Phobius"/>
    </source>
</evidence>
<dbReference type="InterPro" id="IPR013525">
    <property type="entry name" value="ABC2_TM"/>
</dbReference>
<protein>
    <recommendedName>
        <fullName evidence="6">ABC-2 type transporter transmembrane domain-containing protein</fullName>
    </recommendedName>
</protein>
<keyword evidence="3 5" id="KW-1133">Transmembrane helix</keyword>
<evidence type="ECO:0000256" key="4">
    <source>
        <dbReference type="ARBA" id="ARBA00023136"/>
    </source>
</evidence>
<dbReference type="EMBL" id="JAIPUX010000439">
    <property type="protein sequence ID" value="KAH0629328.1"/>
    <property type="molecule type" value="Genomic_DNA"/>
</dbReference>
<organism evidence="7 8">
    <name type="scientific">Phrynosoma platyrhinos</name>
    <name type="common">Desert horned lizard</name>
    <dbReference type="NCBI Taxonomy" id="52577"/>
    <lineage>
        <taxon>Eukaryota</taxon>
        <taxon>Metazoa</taxon>
        <taxon>Chordata</taxon>
        <taxon>Craniata</taxon>
        <taxon>Vertebrata</taxon>
        <taxon>Euteleostomi</taxon>
        <taxon>Lepidosauria</taxon>
        <taxon>Squamata</taxon>
        <taxon>Bifurcata</taxon>
        <taxon>Unidentata</taxon>
        <taxon>Episquamata</taxon>
        <taxon>Toxicofera</taxon>
        <taxon>Iguania</taxon>
        <taxon>Phrynosomatidae</taxon>
        <taxon>Phrynosomatinae</taxon>
        <taxon>Phrynosoma</taxon>
    </lineage>
</organism>
<feature type="transmembrane region" description="Helical" evidence="5">
    <location>
        <begin position="229"/>
        <end position="249"/>
    </location>
</feature>
<proteinExistence type="predicted"/>
<evidence type="ECO:0000256" key="3">
    <source>
        <dbReference type="ARBA" id="ARBA00022989"/>
    </source>
</evidence>